<keyword evidence="2" id="KW-0812">Transmembrane</keyword>
<comment type="subcellular location">
    <subcellularLocation>
        <location evidence="1">Membrane</location>
        <topology evidence="1">Multi-pass membrane protein</topology>
    </subcellularLocation>
</comment>
<dbReference type="Pfam" id="PF00520">
    <property type="entry name" value="Ion_trans"/>
    <property type="match status" value="1"/>
</dbReference>
<feature type="domain" description="Ion transport" evidence="5">
    <location>
        <begin position="69"/>
        <end position="180"/>
    </location>
</feature>
<evidence type="ECO:0000259" key="5">
    <source>
        <dbReference type="Pfam" id="PF00520"/>
    </source>
</evidence>
<reference evidence="6 7" key="1">
    <citation type="journal article" date="2015" name="Genome Biol. Evol.">
        <title>Comparative Genomics of a Bacterivorous Green Alga Reveals Evolutionary Causalities and Consequences of Phago-Mixotrophic Mode of Nutrition.</title>
        <authorList>
            <person name="Burns J.A."/>
            <person name="Paasch A."/>
            <person name="Narechania A."/>
            <person name="Kim E."/>
        </authorList>
    </citation>
    <scope>NUCLEOTIDE SEQUENCE [LARGE SCALE GENOMIC DNA]</scope>
    <source>
        <strain evidence="6 7">PLY_AMNH</strain>
    </source>
</reference>
<accession>A0AAE0LIY4</accession>
<evidence type="ECO:0000313" key="7">
    <source>
        <dbReference type="Proteomes" id="UP001190700"/>
    </source>
</evidence>
<dbReference type="GO" id="GO:0005216">
    <property type="term" value="F:monoatomic ion channel activity"/>
    <property type="evidence" value="ECO:0007669"/>
    <property type="project" value="InterPro"/>
</dbReference>
<dbReference type="InterPro" id="IPR005821">
    <property type="entry name" value="Ion_trans_dom"/>
</dbReference>
<dbReference type="AlphaFoldDB" id="A0AAE0LIY4"/>
<dbReference type="Proteomes" id="UP001190700">
    <property type="component" value="Unassembled WGS sequence"/>
</dbReference>
<keyword evidence="7" id="KW-1185">Reference proteome</keyword>
<sequence>MQSSPGDKKNFVEVLRLRTNILLEAVDEAGVWTVLSSLIVFGNFLLESVNVAYFGGWDVLYREDLPWYTLITPLTTLQDIEDAYNILFFCEFLLRAWANKFSLKHFSDPITLVDAASTLPPLLTMLNFDAQELTSPPTFEPAPAVRSRCGTLFMGCGQTVRFLRLLRVLRLLRLLQRDPGSVLFGLFKSDSMGFQVCSLQCPRLARRPPPSWTNAAAWALLAATAAAWALHAATAAAWAP</sequence>
<dbReference type="GO" id="GO:0016020">
    <property type="term" value="C:membrane"/>
    <property type="evidence" value="ECO:0007669"/>
    <property type="project" value="UniProtKB-SubCell"/>
</dbReference>
<evidence type="ECO:0000256" key="1">
    <source>
        <dbReference type="ARBA" id="ARBA00004141"/>
    </source>
</evidence>
<organism evidence="6 7">
    <name type="scientific">Cymbomonas tetramitiformis</name>
    <dbReference type="NCBI Taxonomy" id="36881"/>
    <lineage>
        <taxon>Eukaryota</taxon>
        <taxon>Viridiplantae</taxon>
        <taxon>Chlorophyta</taxon>
        <taxon>Pyramimonadophyceae</taxon>
        <taxon>Pyramimonadales</taxon>
        <taxon>Pyramimonadaceae</taxon>
        <taxon>Cymbomonas</taxon>
    </lineage>
</organism>
<name>A0AAE0LIY4_9CHLO</name>
<dbReference type="Gene3D" id="1.20.120.350">
    <property type="entry name" value="Voltage-gated potassium channels. Chain C"/>
    <property type="match status" value="1"/>
</dbReference>
<keyword evidence="4" id="KW-0472">Membrane</keyword>
<dbReference type="SUPFAM" id="SSF81324">
    <property type="entry name" value="Voltage-gated potassium channels"/>
    <property type="match status" value="1"/>
</dbReference>
<feature type="non-terminal residue" evidence="6">
    <location>
        <position position="240"/>
    </location>
</feature>
<evidence type="ECO:0000256" key="3">
    <source>
        <dbReference type="ARBA" id="ARBA00022989"/>
    </source>
</evidence>
<gene>
    <name evidence="6" type="ORF">CYMTET_5374</name>
</gene>
<dbReference type="EMBL" id="LGRX02001009">
    <property type="protein sequence ID" value="KAK3287101.1"/>
    <property type="molecule type" value="Genomic_DNA"/>
</dbReference>
<comment type="caution">
    <text evidence="6">The sequence shown here is derived from an EMBL/GenBank/DDBJ whole genome shotgun (WGS) entry which is preliminary data.</text>
</comment>
<protein>
    <recommendedName>
        <fullName evidence="5">Ion transport domain-containing protein</fullName>
    </recommendedName>
</protein>
<keyword evidence="3" id="KW-1133">Transmembrane helix</keyword>
<evidence type="ECO:0000256" key="4">
    <source>
        <dbReference type="ARBA" id="ARBA00023136"/>
    </source>
</evidence>
<evidence type="ECO:0000256" key="2">
    <source>
        <dbReference type="ARBA" id="ARBA00022692"/>
    </source>
</evidence>
<proteinExistence type="predicted"/>
<evidence type="ECO:0000313" key="6">
    <source>
        <dbReference type="EMBL" id="KAK3287101.1"/>
    </source>
</evidence>
<dbReference type="InterPro" id="IPR027359">
    <property type="entry name" value="Volt_channel_dom_sf"/>
</dbReference>